<dbReference type="InterPro" id="IPR007235">
    <property type="entry name" value="Glyco_trans_28_C"/>
</dbReference>
<feature type="domain" description="Glycosyl transferase family 28 C-terminal" evidence="1">
    <location>
        <begin position="239"/>
        <end position="287"/>
    </location>
</feature>
<protein>
    <recommendedName>
        <fullName evidence="1">Glycosyl transferase family 28 C-terminal domain-containing protein</fullName>
    </recommendedName>
</protein>
<sequence length="345" mass="35088">MIGYYVHHHGRGHATRAACIAAALAADGVVVTGLGSGPVPDGWAGPWVSLARDDDDDGGAVAVGGARDETAGGALHWAPPGHRGLRERAARLLAWAAAEEPAALVVDVSVEVAVLARAAGVPVVVVAMPGDRRDAPHALAYRLADAVIAPWPAWASPMEATAEVRAVGAISRFDGLDRGATRGGGDGLREVVVLSGAGGSALTSAQVDAARDATPGWAWTVLGPAPGRWEPDPWPLLCRADVVVTHAGQNAIAEVAAARAPAVVVPQERPFGEQVHLARVLAAAGLAGVEHRWPVASRWPDVLRSAVARGGDGWSAWAPGDGAAQAAGLLSGLMGRGDPVPCAPR</sequence>
<gene>
    <name evidence="2" type="ORF">DSM112329_01981</name>
</gene>
<dbReference type="SUPFAM" id="SSF53756">
    <property type="entry name" value="UDP-Glycosyltransferase/glycogen phosphorylase"/>
    <property type="match status" value="1"/>
</dbReference>
<evidence type="ECO:0000259" key="1">
    <source>
        <dbReference type="Pfam" id="PF04101"/>
    </source>
</evidence>
<proteinExistence type="predicted"/>
<dbReference type="RefSeq" id="WP_354701655.1">
    <property type="nucleotide sequence ID" value="NZ_CP114014.1"/>
</dbReference>
<dbReference type="EMBL" id="CP114014">
    <property type="protein sequence ID" value="XAY05137.1"/>
    <property type="molecule type" value="Genomic_DNA"/>
</dbReference>
<dbReference type="KEGG" id="parq:DSM112329_01981"/>
<dbReference type="GO" id="GO:0016758">
    <property type="term" value="F:hexosyltransferase activity"/>
    <property type="evidence" value="ECO:0007669"/>
    <property type="project" value="InterPro"/>
</dbReference>
<evidence type="ECO:0000313" key="2">
    <source>
        <dbReference type="EMBL" id="XAY05137.1"/>
    </source>
</evidence>
<dbReference type="Gene3D" id="3.40.50.2000">
    <property type="entry name" value="Glycogen Phosphorylase B"/>
    <property type="match status" value="1"/>
</dbReference>
<reference evidence="2" key="1">
    <citation type="submission" date="2022-12" db="EMBL/GenBank/DDBJ databases">
        <title>Paraconexibacter alkalitolerans sp. nov. and Baekduia alba sp. nov., isolated from soil and emended description of the genera Paraconexibacter (Chun et al., 2020) and Baekduia (An et al., 2020).</title>
        <authorList>
            <person name="Vieira S."/>
            <person name="Huber K.J."/>
            <person name="Geppert A."/>
            <person name="Wolf J."/>
            <person name="Neumann-Schaal M."/>
            <person name="Muesken M."/>
            <person name="Overmann J."/>
        </authorList>
    </citation>
    <scope>NUCLEOTIDE SEQUENCE</scope>
    <source>
        <strain evidence="2">AEG42_29</strain>
    </source>
</reference>
<dbReference type="AlphaFoldDB" id="A0AAU7AUG6"/>
<organism evidence="2">
    <name type="scientific">Paraconexibacter sp. AEG42_29</name>
    <dbReference type="NCBI Taxonomy" id="2997339"/>
    <lineage>
        <taxon>Bacteria</taxon>
        <taxon>Bacillati</taxon>
        <taxon>Actinomycetota</taxon>
        <taxon>Thermoleophilia</taxon>
        <taxon>Solirubrobacterales</taxon>
        <taxon>Paraconexibacteraceae</taxon>
        <taxon>Paraconexibacter</taxon>
    </lineage>
</organism>
<dbReference type="Pfam" id="PF04101">
    <property type="entry name" value="Glyco_tran_28_C"/>
    <property type="match status" value="1"/>
</dbReference>
<name>A0AAU7AUG6_9ACTN</name>
<accession>A0AAU7AUG6</accession>